<feature type="transmembrane region" description="Helical" evidence="2">
    <location>
        <begin position="49"/>
        <end position="68"/>
    </location>
</feature>
<dbReference type="AlphaFoldDB" id="A0A3S9B3Z5"/>
<dbReference type="RefSeq" id="WP_126009891.1">
    <property type="nucleotide sequence ID" value="NZ_CP032509.1"/>
</dbReference>
<feature type="transmembrane region" description="Helical" evidence="2">
    <location>
        <begin position="74"/>
        <end position="95"/>
    </location>
</feature>
<keyword evidence="2" id="KW-0472">Membrane</keyword>
<feature type="transmembrane region" description="Helical" evidence="2">
    <location>
        <begin position="12"/>
        <end position="37"/>
    </location>
</feature>
<dbReference type="Proteomes" id="UP000268192">
    <property type="component" value="Chromosome"/>
</dbReference>
<accession>A0A3S9B3Z5</accession>
<proteinExistence type="predicted"/>
<dbReference type="NCBIfam" id="TIGR01300">
    <property type="entry name" value="CPA3_mnhG_phaG"/>
    <property type="match status" value="1"/>
</dbReference>
<reference evidence="3 4" key="1">
    <citation type="submission" date="2018-09" db="EMBL/GenBank/DDBJ databases">
        <title>Marinorhizobium profundi gen. nov., sp. nov., isolated from a deep-sea sediment sample from the New Britain Trench and proposal of Marinorhizobiaceae fam. nov. in the order Rhizobiales of the class Alphaproteobacteria.</title>
        <authorList>
            <person name="Cao J."/>
        </authorList>
    </citation>
    <scope>NUCLEOTIDE SEQUENCE [LARGE SCALE GENOMIC DNA]</scope>
    <source>
        <strain evidence="3 4">WS11</strain>
    </source>
</reference>
<evidence type="ECO:0000256" key="2">
    <source>
        <dbReference type="SAM" id="Phobius"/>
    </source>
</evidence>
<dbReference type="GO" id="GO:0015385">
    <property type="term" value="F:sodium:proton antiporter activity"/>
    <property type="evidence" value="ECO:0007669"/>
    <property type="project" value="TreeGrafter"/>
</dbReference>
<keyword evidence="4" id="KW-1185">Reference proteome</keyword>
<dbReference type="EMBL" id="CP032509">
    <property type="protein sequence ID" value="AZN71581.1"/>
    <property type="molecule type" value="Genomic_DNA"/>
</dbReference>
<dbReference type="InterPro" id="IPR005133">
    <property type="entry name" value="PhaG_MnhG_YufB"/>
</dbReference>
<evidence type="ECO:0000313" key="3">
    <source>
        <dbReference type="EMBL" id="AZN71581.1"/>
    </source>
</evidence>
<evidence type="ECO:0000313" key="4">
    <source>
        <dbReference type="Proteomes" id="UP000268192"/>
    </source>
</evidence>
<gene>
    <name evidence="3" type="ORF">D5400_10115</name>
</gene>
<keyword evidence="2" id="KW-0812">Transmembrane</keyword>
<dbReference type="OrthoDB" id="4427992at2"/>
<organism evidence="3 4">
    <name type="scientific">Georhizobium profundi</name>
    <dbReference type="NCBI Taxonomy" id="2341112"/>
    <lineage>
        <taxon>Bacteria</taxon>
        <taxon>Pseudomonadati</taxon>
        <taxon>Pseudomonadota</taxon>
        <taxon>Alphaproteobacteria</taxon>
        <taxon>Hyphomicrobiales</taxon>
        <taxon>Rhizobiaceae</taxon>
        <taxon>Georhizobium</taxon>
    </lineage>
</organism>
<feature type="region of interest" description="Disordered" evidence="1">
    <location>
        <begin position="112"/>
        <end position="132"/>
    </location>
</feature>
<sequence>MTVDLVEYPLWAAILVSSFLVIGSLLTLIGAIGMVRLKSFYDRIHAPTLATSWGTGGMAVGSMIFFLVGGGRPLVHELLLAAFVTITTPVTLMMLGRAAIYRDRSSARPGIPPVGRRVDLNLSDKPSEGEVS</sequence>
<name>A0A3S9B3Z5_9HYPH</name>
<protein>
    <submittedName>
        <fullName evidence="3">Cation:proton antiporter</fullName>
    </submittedName>
</protein>
<evidence type="ECO:0000256" key="1">
    <source>
        <dbReference type="SAM" id="MobiDB-lite"/>
    </source>
</evidence>
<dbReference type="KEGG" id="abaw:D5400_10115"/>
<dbReference type="PANTHER" id="PTHR34703:SF1">
    <property type="entry name" value="ANTIPORTER SUBUNIT MNHG2-RELATED"/>
    <property type="match status" value="1"/>
</dbReference>
<dbReference type="PANTHER" id="PTHR34703">
    <property type="entry name" value="ANTIPORTER SUBUNIT MNHG2-RELATED"/>
    <property type="match status" value="1"/>
</dbReference>
<dbReference type="Pfam" id="PF03334">
    <property type="entry name" value="PhaG_MnhG_YufB"/>
    <property type="match status" value="1"/>
</dbReference>
<keyword evidence="2" id="KW-1133">Transmembrane helix</keyword>